<dbReference type="InterPro" id="IPR045378">
    <property type="entry name" value="LNT_N"/>
</dbReference>
<proteinExistence type="predicted"/>
<organism evidence="3">
    <name type="scientific">marine metagenome</name>
    <dbReference type="NCBI Taxonomy" id="408172"/>
    <lineage>
        <taxon>unclassified sequences</taxon>
        <taxon>metagenomes</taxon>
        <taxon>ecological metagenomes</taxon>
    </lineage>
</organism>
<sequence length="242" mass="25991">MALGGIGNLAFAPLHFVLILIPVLSGLLSLVTAVSTRRAAFALGWWFGLGHFSVGFYWVGNAFIVADVGIISGILSVVMLAAVSAVSIGIVALFCTFVRTSGLYQLVFFASLWTAAEWCRSFLVLGGFPWNLMGYVWGFSDAMVQVTSVTGVFGLSAMTVFCAAAASPLLNGTFPVSLRELGALLTALALMSAIWLGGMIRLNAASEDVFDGIRLRLVQANITQHHKWSTELREAHFKTHLE</sequence>
<dbReference type="Pfam" id="PF20154">
    <property type="entry name" value="LNT_N"/>
    <property type="match status" value="1"/>
</dbReference>
<feature type="transmembrane region" description="Helical" evidence="1">
    <location>
        <begin position="70"/>
        <end position="94"/>
    </location>
</feature>
<name>A0A382YTP7_9ZZZZ</name>
<feature type="domain" description="Apolipoprotein N-acyltransferase N-terminal" evidence="2">
    <location>
        <begin position="4"/>
        <end position="165"/>
    </location>
</feature>
<protein>
    <recommendedName>
        <fullName evidence="2">Apolipoprotein N-acyltransferase N-terminal domain-containing protein</fullName>
    </recommendedName>
</protein>
<dbReference type="PANTHER" id="PTHR38686">
    <property type="entry name" value="APOLIPOPROTEIN N-ACYLTRANSFERASE"/>
    <property type="match status" value="1"/>
</dbReference>
<gene>
    <name evidence="3" type="ORF">METZ01_LOCUS439325</name>
</gene>
<dbReference type="AlphaFoldDB" id="A0A382YTP7"/>
<dbReference type="GO" id="GO:0042158">
    <property type="term" value="P:lipoprotein biosynthetic process"/>
    <property type="evidence" value="ECO:0007669"/>
    <property type="project" value="InterPro"/>
</dbReference>
<keyword evidence="1" id="KW-0472">Membrane</keyword>
<keyword evidence="1" id="KW-1133">Transmembrane helix</keyword>
<evidence type="ECO:0000256" key="1">
    <source>
        <dbReference type="SAM" id="Phobius"/>
    </source>
</evidence>
<feature type="transmembrane region" description="Helical" evidence="1">
    <location>
        <begin position="43"/>
        <end position="64"/>
    </location>
</feature>
<evidence type="ECO:0000259" key="2">
    <source>
        <dbReference type="Pfam" id="PF20154"/>
    </source>
</evidence>
<dbReference type="GO" id="GO:0016410">
    <property type="term" value="F:N-acyltransferase activity"/>
    <property type="evidence" value="ECO:0007669"/>
    <property type="project" value="InterPro"/>
</dbReference>
<feature type="transmembrane region" description="Helical" evidence="1">
    <location>
        <begin position="12"/>
        <end position="31"/>
    </location>
</feature>
<dbReference type="PANTHER" id="PTHR38686:SF1">
    <property type="entry name" value="APOLIPOPROTEIN N-ACYLTRANSFERASE"/>
    <property type="match status" value="1"/>
</dbReference>
<dbReference type="GO" id="GO:0016020">
    <property type="term" value="C:membrane"/>
    <property type="evidence" value="ECO:0007669"/>
    <property type="project" value="InterPro"/>
</dbReference>
<dbReference type="InterPro" id="IPR004563">
    <property type="entry name" value="Apolipo_AcylTrfase"/>
</dbReference>
<evidence type="ECO:0000313" key="3">
    <source>
        <dbReference type="EMBL" id="SVD86471.1"/>
    </source>
</evidence>
<reference evidence="3" key="1">
    <citation type="submission" date="2018-05" db="EMBL/GenBank/DDBJ databases">
        <authorList>
            <person name="Lanie J.A."/>
            <person name="Ng W.-L."/>
            <person name="Kazmierczak K.M."/>
            <person name="Andrzejewski T.M."/>
            <person name="Davidsen T.M."/>
            <person name="Wayne K.J."/>
            <person name="Tettelin H."/>
            <person name="Glass J.I."/>
            <person name="Rusch D."/>
            <person name="Podicherti R."/>
            <person name="Tsui H.-C.T."/>
            <person name="Winkler M.E."/>
        </authorList>
    </citation>
    <scope>NUCLEOTIDE SEQUENCE</scope>
</reference>
<feature type="transmembrane region" description="Helical" evidence="1">
    <location>
        <begin position="148"/>
        <end position="169"/>
    </location>
</feature>
<dbReference type="EMBL" id="UINC01178361">
    <property type="protein sequence ID" value="SVD86471.1"/>
    <property type="molecule type" value="Genomic_DNA"/>
</dbReference>
<accession>A0A382YTP7</accession>
<feature type="transmembrane region" description="Helical" evidence="1">
    <location>
        <begin position="181"/>
        <end position="200"/>
    </location>
</feature>
<feature type="non-terminal residue" evidence="3">
    <location>
        <position position="242"/>
    </location>
</feature>
<keyword evidence="1" id="KW-0812">Transmembrane</keyword>